<dbReference type="AlphaFoldDB" id="A0A919EC58"/>
<dbReference type="SUPFAM" id="SSF53335">
    <property type="entry name" value="S-adenosyl-L-methionine-dependent methyltransferases"/>
    <property type="match status" value="1"/>
</dbReference>
<feature type="domain" description="O-methyltransferase dimerisation" evidence="5">
    <location>
        <begin position="15"/>
        <end position="91"/>
    </location>
</feature>
<dbReference type="InterPro" id="IPR036390">
    <property type="entry name" value="WH_DNA-bd_sf"/>
</dbReference>
<dbReference type="GO" id="GO:0008171">
    <property type="term" value="F:O-methyltransferase activity"/>
    <property type="evidence" value="ECO:0007669"/>
    <property type="project" value="InterPro"/>
</dbReference>
<dbReference type="InterPro" id="IPR036388">
    <property type="entry name" value="WH-like_DNA-bd_sf"/>
</dbReference>
<dbReference type="GO" id="GO:0046983">
    <property type="term" value="F:protein dimerization activity"/>
    <property type="evidence" value="ECO:0007669"/>
    <property type="project" value="InterPro"/>
</dbReference>
<name>A0A919EC58_9ACTN</name>
<accession>A0A919EC58</accession>
<dbReference type="PANTHER" id="PTHR43712">
    <property type="entry name" value="PUTATIVE (AFU_ORTHOLOGUE AFUA_4G14580)-RELATED"/>
    <property type="match status" value="1"/>
</dbReference>
<feature type="domain" description="O-methyltransferase C-terminal" evidence="4">
    <location>
        <begin position="116"/>
        <end position="319"/>
    </location>
</feature>
<evidence type="ECO:0000313" key="7">
    <source>
        <dbReference type="Proteomes" id="UP000638313"/>
    </source>
</evidence>
<sequence>MTTSAPKDVAAQLLMEQALGHLHTAALRSAAELRIADHLGAGPRTPEELAGTIGADATVLRRVLRLLASRGIFREDEAGAFHVTPAARMLRTDEPGSLRTAVLMMTDGMFVRAATELTETVRTGEPGFPRVHGRTLWEHLETDPAARALFHSGMAAYSDPVNDAVAAAYPFPAKGTVVDVGGGRGGLLGSALRHHPGLTGVLLDQAAAVREPLLVGDPAVAGRWQAVAGDFLTSVPDGADVYVVKQVLPDWDDENAVRILGACRRAMAPGGRVLVVDAVLGPDNAPHPGKAVDVMMMTLGGGRHRDLAELDALFAAAGLRRTRVVPTGAPASVVEAEAGVSHSS</sequence>
<keyword evidence="1" id="KW-0489">Methyltransferase</keyword>
<keyword evidence="7" id="KW-1185">Reference proteome</keyword>
<comment type="caution">
    <text evidence="6">The sequence shown here is derived from an EMBL/GenBank/DDBJ whole genome shotgun (WGS) entry which is preliminary data.</text>
</comment>
<dbReference type="RefSeq" id="WP_190130101.1">
    <property type="nucleotide sequence ID" value="NZ_BNBD01000005.1"/>
</dbReference>
<keyword evidence="3" id="KW-0949">S-adenosyl-L-methionine</keyword>
<dbReference type="InterPro" id="IPR029063">
    <property type="entry name" value="SAM-dependent_MTases_sf"/>
</dbReference>
<dbReference type="Gene3D" id="3.40.50.150">
    <property type="entry name" value="Vaccinia Virus protein VP39"/>
    <property type="match status" value="1"/>
</dbReference>
<dbReference type="PROSITE" id="PS51683">
    <property type="entry name" value="SAM_OMT_II"/>
    <property type="match status" value="1"/>
</dbReference>
<evidence type="ECO:0000259" key="5">
    <source>
        <dbReference type="Pfam" id="PF08100"/>
    </source>
</evidence>
<evidence type="ECO:0000256" key="2">
    <source>
        <dbReference type="ARBA" id="ARBA00022679"/>
    </source>
</evidence>
<evidence type="ECO:0000256" key="3">
    <source>
        <dbReference type="ARBA" id="ARBA00022691"/>
    </source>
</evidence>
<dbReference type="Pfam" id="PF00891">
    <property type="entry name" value="Methyltransf_2"/>
    <property type="match status" value="1"/>
</dbReference>
<reference evidence="6" key="1">
    <citation type="journal article" date="2014" name="Int. J. Syst. Evol. Microbiol.">
        <title>Complete genome sequence of Corynebacterium casei LMG S-19264T (=DSM 44701T), isolated from a smear-ripened cheese.</title>
        <authorList>
            <consortium name="US DOE Joint Genome Institute (JGI-PGF)"/>
            <person name="Walter F."/>
            <person name="Albersmeier A."/>
            <person name="Kalinowski J."/>
            <person name="Ruckert C."/>
        </authorList>
    </citation>
    <scope>NUCLEOTIDE SEQUENCE</scope>
    <source>
        <strain evidence="6">JCM 4059</strain>
    </source>
</reference>
<gene>
    <name evidence="6" type="ORF">GCM10010218_30640</name>
</gene>
<dbReference type="Proteomes" id="UP000638313">
    <property type="component" value="Unassembled WGS sequence"/>
</dbReference>
<keyword evidence="2" id="KW-0808">Transferase</keyword>
<dbReference type="Gene3D" id="1.10.287.1350">
    <property type="match status" value="1"/>
</dbReference>
<evidence type="ECO:0000259" key="4">
    <source>
        <dbReference type="Pfam" id="PF00891"/>
    </source>
</evidence>
<protein>
    <submittedName>
        <fullName evidence="6">O-methyltransferase</fullName>
    </submittedName>
</protein>
<dbReference type="Gene3D" id="1.10.10.10">
    <property type="entry name" value="Winged helix-like DNA-binding domain superfamily/Winged helix DNA-binding domain"/>
    <property type="match status" value="1"/>
</dbReference>
<dbReference type="GO" id="GO:0032259">
    <property type="term" value="P:methylation"/>
    <property type="evidence" value="ECO:0007669"/>
    <property type="project" value="UniProtKB-KW"/>
</dbReference>
<evidence type="ECO:0000313" key="6">
    <source>
        <dbReference type="EMBL" id="GHF47208.1"/>
    </source>
</evidence>
<evidence type="ECO:0000256" key="1">
    <source>
        <dbReference type="ARBA" id="ARBA00022603"/>
    </source>
</evidence>
<reference evidence="6" key="2">
    <citation type="submission" date="2020-09" db="EMBL/GenBank/DDBJ databases">
        <authorList>
            <person name="Sun Q."/>
            <person name="Ohkuma M."/>
        </authorList>
    </citation>
    <scope>NUCLEOTIDE SEQUENCE</scope>
    <source>
        <strain evidence="6">JCM 4059</strain>
    </source>
</reference>
<dbReference type="InterPro" id="IPR012967">
    <property type="entry name" value="COMT_dimerisation"/>
</dbReference>
<organism evidence="6 7">
    <name type="scientific">Streptomyces mashuensis</name>
    <dbReference type="NCBI Taxonomy" id="33904"/>
    <lineage>
        <taxon>Bacteria</taxon>
        <taxon>Bacillati</taxon>
        <taxon>Actinomycetota</taxon>
        <taxon>Actinomycetes</taxon>
        <taxon>Kitasatosporales</taxon>
        <taxon>Streptomycetaceae</taxon>
        <taxon>Streptomyces</taxon>
    </lineage>
</organism>
<dbReference type="Pfam" id="PF08100">
    <property type="entry name" value="Dimerisation"/>
    <property type="match status" value="1"/>
</dbReference>
<proteinExistence type="predicted"/>
<dbReference type="PANTHER" id="PTHR43712:SF2">
    <property type="entry name" value="O-METHYLTRANSFERASE CICE"/>
    <property type="match status" value="1"/>
</dbReference>
<dbReference type="InterPro" id="IPR001077">
    <property type="entry name" value="COMT_C"/>
</dbReference>
<dbReference type="SUPFAM" id="SSF46785">
    <property type="entry name" value="Winged helix' DNA-binding domain"/>
    <property type="match status" value="1"/>
</dbReference>
<dbReference type="PIRSF" id="PIRSF005739">
    <property type="entry name" value="O-mtase"/>
    <property type="match status" value="1"/>
</dbReference>
<dbReference type="InterPro" id="IPR016461">
    <property type="entry name" value="COMT-like"/>
</dbReference>
<dbReference type="EMBL" id="BNBD01000005">
    <property type="protein sequence ID" value="GHF47208.1"/>
    <property type="molecule type" value="Genomic_DNA"/>
</dbReference>